<dbReference type="Pfam" id="PF04122">
    <property type="entry name" value="CW_binding_2"/>
    <property type="match status" value="3"/>
</dbReference>
<proteinExistence type="predicted"/>
<accession>A0ABS2ZMT0</accession>
<feature type="signal peptide" evidence="1">
    <location>
        <begin position="1"/>
        <end position="25"/>
    </location>
</feature>
<dbReference type="InterPro" id="IPR013783">
    <property type="entry name" value="Ig-like_fold"/>
</dbReference>
<keyword evidence="3" id="KW-1185">Reference proteome</keyword>
<protein>
    <submittedName>
        <fullName evidence="2">Cell wall-binding repeat-containing protein</fullName>
    </submittedName>
</protein>
<dbReference type="InterPro" id="IPR007253">
    <property type="entry name" value="Cell_wall-bd_2"/>
</dbReference>
<dbReference type="Proteomes" id="UP001296923">
    <property type="component" value="Unassembled WGS sequence"/>
</dbReference>
<sequence length="541" mass="58593">MKRITASAFSVSLAASLLFTTGVSANTSENNPFSTNKREFHQNNHLAQSAVQTTVTYKQRIDMHSIHEYYFESAGGQFKISKFHSEEDINVTLTNMSTQEEIEFEYDQPFNLPHGEYIFIIQGDSELSQGYEYEFYGIYKEQPSVLLPSLTISNPSSQSLRLAKGNTHIDVTGTTDANELAFYLNNEEPISLGKSFNTAVSLKAGYNSLTFSALNTDSNNAVLSLYNVISPGIKRIGGKDRFEVSAGISKEVEDQGVYSDTIIITRGDLYTDALSGGPLAALEDSPILLTGTHALPNKTLDEIIRRSPEKAIILGGTGSVSTKVENQLRSLGVQTIQRIAGKDRFEVSASVAKQLAEYTDTAIIASGLNFPDALSASSMAGYAGMPILLVRTSTVPDSIQAFIKDNPDINNFIIVGGPATVSDSVKTKIKQLRSDAFVDRIGGLNRYQVSINTANYGIENYGMDLSSLVVARGDVFADALSGSPLASFTGAPILLTTSTKVENNIINYLKQKQGETDLIYILGGTGSIATTTEQQLSSFIK</sequence>
<dbReference type="PANTHER" id="PTHR30032">
    <property type="entry name" value="N-ACETYLMURAMOYL-L-ALANINE AMIDASE-RELATED"/>
    <property type="match status" value="1"/>
</dbReference>
<dbReference type="Gene3D" id="3.40.50.12090">
    <property type="match status" value="2"/>
</dbReference>
<dbReference type="PANTHER" id="PTHR30032:SF8">
    <property type="entry name" value="GERMINATION-SPECIFIC N-ACETYLMURAMOYL-L-ALANINE AMIDASE"/>
    <property type="match status" value="1"/>
</dbReference>
<dbReference type="RefSeq" id="WP_205725223.1">
    <property type="nucleotide sequence ID" value="NZ_JAFHKR010000038.1"/>
</dbReference>
<gene>
    <name evidence="2" type="ORF">JYA63_07890</name>
</gene>
<dbReference type="EMBL" id="JAFHKR010000038">
    <property type="protein sequence ID" value="MBN3554179.1"/>
    <property type="molecule type" value="Genomic_DNA"/>
</dbReference>
<comment type="caution">
    <text evidence="2">The sequence shown here is derived from an EMBL/GenBank/DDBJ whole genome shotgun (WGS) entry which is preliminary data.</text>
</comment>
<evidence type="ECO:0000256" key="1">
    <source>
        <dbReference type="SAM" id="SignalP"/>
    </source>
</evidence>
<reference evidence="2 3" key="1">
    <citation type="submission" date="2021-01" db="EMBL/GenBank/DDBJ databases">
        <title>Genome Sequencing of Type Strains.</title>
        <authorList>
            <person name="Lemaire J.F."/>
            <person name="Inderbitzin P."/>
            <person name="Collins S.B."/>
            <person name="Wespe N."/>
            <person name="Knight-Connoni V."/>
        </authorList>
    </citation>
    <scope>NUCLEOTIDE SEQUENCE [LARGE SCALE GENOMIC DNA]</scope>
    <source>
        <strain evidence="2 3">DSM 23009</strain>
    </source>
</reference>
<keyword evidence="1" id="KW-0732">Signal</keyword>
<dbReference type="Gene3D" id="2.60.40.10">
    <property type="entry name" value="Immunoglobulins"/>
    <property type="match status" value="1"/>
</dbReference>
<dbReference type="InterPro" id="IPR051922">
    <property type="entry name" value="Bact_Sporulation_Assoc"/>
</dbReference>
<feature type="chain" id="PRO_5045522825" evidence="1">
    <location>
        <begin position="26"/>
        <end position="541"/>
    </location>
</feature>
<evidence type="ECO:0000313" key="3">
    <source>
        <dbReference type="Proteomes" id="UP001296923"/>
    </source>
</evidence>
<organism evidence="2 3">
    <name type="scientific">Fictibacillus nanhaiensis</name>
    <dbReference type="NCBI Taxonomy" id="742169"/>
    <lineage>
        <taxon>Bacteria</taxon>
        <taxon>Bacillati</taxon>
        <taxon>Bacillota</taxon>
        <taxon>Bacilli</taxon>
        <taxon>Bacillales</taxon>
        <taxon>Fictibacillaceae</taxon>
        <taxon>Fictibacillus</taxon>
    </lineage>
</organism>
<evidence type="ECO:0000313" key="2">
    <source>
        <dbReference type="EMBL" id="MBN3554179.1"/>
    </source>
</evidence>
<name>A0ABS2ZMT0_9BACL</name>